<dbReference type="InterPro" id="IPR041293">
    <property type="entry name" value="SerS_tRNA-bd"/>
</dbReference>
<feature type="binding site" evidence="15">
    <location>
        <position position="421"/>
    </location>
    <ligand>
        <name>L-serine</name>
        <dbReference type="ChEBI" id="CHEBI:33384"/>
    </ligand>
</feature>
<proteinExistence type="inferred from homology"/>
<feature type="binding site" evidence="15">
    <location>
        <begin position="368"/>
        <end position="369"/>
    </location>
    <ligand>
        <name>ATP</name>
        <dbReference type="ChEBI" id="CHEBI:30616"/>
    </ligand>
</feature>
<evidence type="ECO:0000256" key="3">
    <source>
        <dbReference type="ARBA" id="ARBA00005951"/>
    </source>
</evidence>
<evidence type="ECO:0000313" key="18">
    <source>
        <dbReference type="Proteomes" id="UP000198535"/>
    </source>
</evidence>
<evidence type="ECO:0000256" key="2">
    <source>
        <dbReference type="ARBA" id="ARBA00005045"/>
    </source>
</evidence>
<keyword evidence="8 15" id="KW-0547">Nucleotide-binding</keyword>
<evidence type="ECO:0000256" key="14">
    <source>
        <dbReference type="ARBA" id="ARBA00048823"/>
    </source>
</evidence>
<dbReference type="GO" id="GO:0016260">
    <property type="term" value="P:selenocysteine biosynthetic process"/>
    <property type="evidence" value="ECO:0007669"/>
    <property type="project" value="UniProtKB-UniRule"/>
</dbReference>
<feature type="binding site" evidence="15">
    <location>
        <position position="327"/>
    </location>
    <ligand>
        <name>Zn(2+)</name>
        <dbReference type="ChEBI" id="CHEBI:29105"/>
        <note>catalytic</note>
    </ligand>
</feature>
<keyword evidence="12 15" id="KW-0030">Aminoacyl-tRNA synthetase</keyword>
<dbReference type="GO" id="GO:0006434">
    <property type="term" value="P:seryl-tRNA aminoacylation"/>
    <property type="evidence" value="ECO:0007669"/>
    <property type="project" value="UniProtKB-UniRule"/>
</dbReference>
<evidence type="ECO:0000259" key="16">
    <source>
        <dbReference type="Pfam" id="PF18490"/>
    </source>
</evidence>
<name>A0A1I4NMV3_9EURY</name>
<keyword evidence="10 15" id="KW-0067">ATP-binding</keyword>
<dbReference type="STRING" id="487685.SAMN04488696_0147"/>
<feature type="binding site" evidence="15">
    <location>
        <position position="376"/>
    </location>
    <ligand>
        <name>Zn(2+)</name>
        <dbReference type="ChEBI" id="CHEBI:29105"/>
        <note>catalytic</note>
    </ligand>
</feature>
<dbReference type="RefSeq" id="WP_394328905.1">
    <property type="nucleotide sequence ID" value="NZ_FOUJ01000001.1"/>
</dbReference>
<dbReference type="GO" id="GO:0008270">
    <property type="term" value="F:zinc ion binding"/>
    <property type="evidence" value="ECO:0007669"/>
    <property type="project" value="UniProtKB-UniRule"/>
</dbReference>
<comment type="subcellular location">
    <subcellularLocation>
        <location evidence="1 15">Cytoplasm</location>
    </subcellularLocation>
</comment>
<feature type="binding site" evidence="15">
    <location>
        <begin position="374"/>
        <end position="376"/>
    </location>
    <ligand>
        <name>L-serine</name>
        <dbReference type="ChEBI" id="CHEBI:33384"/>
    </ligand>
</feature>
<evidence type="ECO:0000256" key="15">
    <source>
        <dbReference type="HAMAP-Rule" id="MF_01278"/>
    </source>
</evidence>
<accession>A0A1I4NMV3</accession>
<keyword evidence="7 15" id="KW-0479">Metal-binding</keyword>
<comment type="similarity">
    <text evidence="3 15">Belongs to the class-II aminoacyl-tRNA synthetase family. Type-2 seryl-tRNA synthetase subfamily.</text>
</comment>
<dbReference type="InterPro" id="IPR045864">
    <property type="entry name" value="aa-tRNA-synth_II/BPL/LPL"/>
</dbReference>
<dbReference type="UniPathway" id="UPA00906">
    <property type="reaction ID" value="UER00895"/>
</dbReference>
<comment type="catalytic activity">
    <reaction evidence="13 15">
        <text>tRNA(Sec) + L-serine + ATP = L-seryl-tRNA(Sec) + AMP + diphosphate + H(+)</text>
        <dbReference type="Rhea" id="RHEA:42580"/>
        <dbReference type="Rhea" id="RHEA-COMP:9742"/>
        <dbReference type="Rhea" id="RHEA-COMP:10128"/>
        <dbReference type="ChEBI" id="CHEBI:15378"/>
        <dbReference type="ChEBI" id="CHEBI:30616"/>
        <dbReference type="ChEBI" id="CHEBI:33019"/>
        <dbReference type="ChEBI" id="CHEBI:33384"/>
        <dbReference type="ChEBI" id="CHEBI:78442"/>
        <dbReference type="ChEBI" id="CHEBI:78533"/>
        <dbReference type="ChEBI" id="CHEBI:456215"/>
        <dbReference type="EC" id="6.1.1.11"/>
    </reaction>
</comment>
<evidence type="ECO:0000256" key="10">
    <source>
        <dbReference type="ARBA" id="ARBA00022840"/>
    </source>
</evidence>
<evidence type="ECO:0000256" key="11">
    <source>
        <dbReference type="ARBA" id="ARBA00022917"/>
    </source>
</evidence>
<gene>
    <name evidence="15" type="primary">serS</name>
    <name evidence="17" type="ORF">SAMN04488696_0147</name>
</gene>
<organism evidence="17 18">
    <name type="scientific">Methanolobus profundi</name>
    <dbReference type="NCBI Taxonomy" id="487685"/>
    <lineage>
        <taxon>Archaea</taxon>
        <taxon>Methanobacteriati</taxon>
        <taxon>Methanobacteriota</taxon>
        <taxon>Stenosarchaea group</taxon>
        <taxon>Methanomicrobia</taxon>
        <taxon>Methanosarcinales</taxon>
        <taxon>Methanosarcinaceae</taxon>
        <taxon>Methanolobus</taxon>
    </lineage>
</organism>
<dbReference type="SUPFAM" id="SSF55681">
    <property type="entry name" value="Class II aaRS and biotin synthetases"/>
    <property type="match status" value="1"/>
</dbReference>
<feature type="binding site" evidence="15">
    <location>
        <position position="325"/>
    </location>
    <ligand>
        <name>L-serine</name>
        <dbReference type="ChEBI" id="CHEBI:33384"/>
    </ligand>
</feature>
<dbReference type="AlphaFoldDB" id="A0A1I4NMV3"/>
<dbReference type="NCBIfam" id="NF002120">
    <property type="entry name" value="PRK00960.1"/>
    <property type="match status" value="1"/>
</dbReference>
<feature type="binding site" evidence="15">
    <location>
        <position position="482"/>
    </location>
    <ligand>
        <name>Zn(2+)</name>
        <dbReference type="ChEBI" id="CHEBI:29105"/>
        <note>catalytic</note>
    </ligand>
</feature>
<evidence type="ECO:0000256" key="7">
    <source>
        <dbReference type="ARBA" id="ARBA00022723"/>
    </source>
</evidence>
<comment type="pathway">
    <text evidence="2 15">Aminoacyl-tRNA biosynthesis; selenocysteinyl-tRNA(Sec) biosynthesis; L-seryl-tRNA(Sec) from L-serine and tRNA(Sec): step 1/1.</text>
</comment>
<evidence type="ECO:0000256" key="9">
    <source>
        <dbReference type="ARBA" id="ARBA00022833"/>
    </source>
</evidence>
<feature type="binding site" evidence="15">
    <location>
        <position position="357"/>
    </location>
    <ligand>
        <name>L-serine</name>
        <dbReference type="ChEBI" id="CHEBI:33384"/>
    </ligand>
</feature>
<evidence type="ECO:0000256" key="5">
    <source>
        <dbReference type="ARBA" id="ARBA00022490"/>
    </source>
</evidence>
<feature type="binding site" evidence="15">
    <location>
        <position position="456"/>
    </location>
    <ligand>
        <name>L-serine</name>
        <dbReference type="ChEBI" id="CHEBI:33384"/>
    </ligand>
</feature>
<keyword evidence="6 15" id="KW-0436">Ligase</keyword>
<evidence type="ECO:0000256" key="8">
    <source>
        <dbReference type="ARBA" id="ARBA00022741"/>
    </source>
</evidence>
<feature type="binding site" evidence="15">
    <location>
        <position position="489"/>
    </location>
    <ligand>
        <name>ATP</name>
        <dbReference type="ChEBI" id="CHEBI:30616"/>
    </ligand>
</feature>
<reference evidence="18" key="1">
    <citation type="submission" date="2016-10" db="EMBL/GenBank/DDBJ databases">
        <authorList>
            <person name="Varghese N."/>
            <person name="Submissions S."/>
        </authorList>
    </citation>
    <scope>NUCLEOTIDE SEQUENCE [LARGE SCALE GENOMIC DNA]</scope>
    <source>
        <strain evidence="18">Mob M</strain>
    </source>
</reference>
<comment type="domain">
    <text evidence="15">Consists of two distinct domains, a catalytic core and a N-terminal extension that is presumably involved in tRNA binding.</text>
</comment>
<comment type="catalytic activity">
    <reaction evidence="14 15">
        <text>tRNA(Ser) + L-serine + ATP = L-seryl-tRNA(Ser) + AMP + diphosphate + H(+)</text>
        <dbReference type="Rhea" id="RHEA:12292"/>
        <dbReference type="Rhea" id="RHEA-COMP:9669"/>
        <dbReference type="Rhea" id="RHEA-COMP:9703"/>
        <dbReference type="ChEBI" id="CHEBI:15378"/>
        <dbReference type="ChEBI" id="CHEBI:30616"/>
        <dbReference type="ChEBI" id="CHEBI:33019"/>
        <dbReference type="ChEBI" id="CHEBI:33384"/>
        <dbReference type="ChEBI" id="CHEBI:78442"/>
        <dbReference type="ChEBI" id="CHEBI:78533"/>
        <dbReference type="ChEBI" id="CHEBI:456215"/>
        <dbReference type="EC" id="6.1.1.11"/>
    </reaction>
</comment>
<protein>
    <recommendedName>
        <fullName evidence="15">Type-2 serine--tRNA ligase</fullName>
        <ecNumber evidence="15">6.1.1.11</ecNumber>
    </recommendedName>
    <alternativeName>
        <fullName evidence="15">Seryl-tRNA synthetase</fullName>
        <shortName evidence="15">SerRS</shortName>
    </alternativeName>
    <alternativeName>
        <fullName evidence="15">Seryl-tRNA(Ser/Sec) synthetase</fullName>
    </alternativeName>
</protein>
<evidence type="ECO:0000313" key="17">
    <source>
        <dbReference type="EMBL" id="SFM16627.1"/>
    </source>
</evidence>
<comment type="cofactor">
    <cofactor evidence="15">
        <name>Zn(2+)</name>
        <dbReference type="ChEBI" id="CHEBI:29105"/>
    </cofactor>
    <text evidence="15">Binds 1 Zn(2+) ion per subunit. This ion is coordinated with 2 cysteines, 1 glutamate and a water molecule that dissociates from the zinc ion to allow the coordination of the amino group of the serine substrate, which is essential for catalysis.</text>
</comment>
<keyword evidence="5 15" id="KW-0963">Cytoplasm</keyword>
<evidence type="ECO:0000256" key="4">
    <source>
        <dbReference type="ARBA" id="ARBA00011738"/>
    </source>
</evidence>
<evidence type="ECO:0000256" key="12">
    <source>
        <dbReference type="ARBA" id="ARBA00023146"/>
    </source>
</evidence>
<dbReference type="HAMAP" id="MF_01278">
    <property type="entry name" value="Ser_tRNA_synth_type2"/>
    <property type="match status" value="1"/>
</dbReference>
<feature type="binding site" evidence="15">
    <location>
        <begin position="357"/>
        <end position="359"/>
    </location>
    <ligand>
        <name>ATP</name>
        <dbReference type="ChEBI" id="CHEBI:30616"/>
    </ligand>
</feature>
<comment type="subunit">
    <text evidence="4 15">Homodimer.</text>
</comment>
<keyword evidence="11 15" id="KW-0648">Protein biosynthesis</keyword>
<dbReference type="EMBL" id="FOUJ01000001">
    <property type="protein sequence ID" value="SFM16627.1"/>
    <property type="molecule type" value="Genomic_DNA"/>
</dbReference>
<sequence>MEAKKRDECCPADKPEGVGEVINFKFRLECALKTSADATQASDVIGEYIHEANHSVLTKGAPEGQGAKVTGWRVEGDRIKLVIESGRHVRVHDALLRMRKPLAGKLGKEFKIGIRGIEVDSYTIEVPSEKELPAMKIPYVSEMTYEDGNIKLILDVDEAAMSNRVPDRILSLMEDKLEQQDYGGKTEHWNILWQSEKKEHKFTEDPTKAMMEAGWLKRGASRGQWIHGPQSTAMFRTFERIVLEELLGPLGYREMIFPKLVPWEVWQKSGHAKGVYPEIYYVCPPKTRDPEFWEEVIDHYKVTLEVPTELIREKIGDPIGGMCYAQCPPFWTYLQGETIPTDEFPIKVFDRSGTSHRYESGGIHGMERVDEFHRIEILWVGNKEQVIKTANELHEKYMHIFNEILDLEWRKAWVTPWFMAQEGLTGVSEQTEAGTTDYEAVLPYRGEDAEWLEFQNVSVNGNKYPSGFNVKSQSGEELWSGCSGVGLERWASAFFAQKGIDPENWPEEFRKRAGELPQGIRFL</sequence>
<dbReference type="Gene3D" id="3.30.70.1920">
    <property type="match status" value="1"/>
</dbReference>
<dbReference type="Gene3D" id="3.30.930.10">
    <property type="entry name" value="Bira Bifunctional Protein, Domain 2"/>
    <property type="match status" value="1"/>
</dbReference>
<feature type="domain" description="Serine-tRNA ligase type 2 tRNA-binding" evidence="16">
    <location>
        <begin position="25"/>
        <end position="180"/>
    </location>
</feature>
<comment type="function">
    <text evidence="15">Catalyzes the attachment of serine to tRNA(Ser). Is also able to aminoacylate tRNA(Sec) with serine, to form the misacylated tRNA L-seryl-tRNA(Sec), which will be further converted into selenocysteinyl-tRNA(Sec).</text>
</comment>
<evidence type="ECO:0000256" key="1">
    <source>
        <dbReference type="ARBA" id="ARBA00004496"/>
    </source>
</evidence>
<evidence type="ECO:0000256" key="6">
    <source>
        <dbReference type="ARBA" id="ARBA00022598"/>
    </source>
</evidence>
<dbReference type="GO" id="GO:0004828">
    <property type="term" value="F:serine-tRNA ligase activity"/>
    <property type="evidence" value="ECO:0007669"/>
    <property type="project" value="UniProtKB-UniRule"/>
</dbReference>
<evidence type="ECO:0000256" key="13">
    <source>
        <dbReference type="ARBA" id="ARBA00047929"/>
    </source>
</evidence>
<dbReference type="EC" id="6.1.1.11" evidence="15"/>
<dbReference type="InterPro" id="IPR004503">
    <property type="entry name" value="Ser-tRNA-ligase_2_arc"/>
</dbReference>
<dbReference type="GO" id="GO:0005524">
    <property type="term" value="F:ATP binding"/>
    <property type="evidence" value="ECO:0007669"/>
    <property type="project" value="UniProtKB-UniRule"/>
</dbReference>
<feature type="binding site" evidence="15">
    <location>
        <position position="453"/>
    </location>
    <ligand>
        <name>ATP</name>
        <dbReference type="ChEBI" id="CHEBI:30616"/>
    </ligand>
</feature>
<dbReference type="GO" id="GO:0005737">
    <property type="term" value="C:cytoplasm"/>
    <property type="evidence" value="ECO:0007669"/>
    <property type="project" value="UniProtKB-SubCell"/>
</dbReference>
<dbReference type="Proteomes" id="UP000198535">
    <property type="component" value="Unassembled WGS sequence"/>
</dbReference>
<dbReference type="Pfam" id="PF18490">
    <property type="entry name" value="tRNA_bind_4"/>
    <property type="match status" value="1"/>
</dbReference>
<keyword evidence="9 15" id="KW-0862">Zinc</keyword>
<keyword evidence="18" id="KW-1185">Reference proteome</keyword>